<evidence type="ECO:0000259" key="13">
    <source>
        <dbReference type="SMART" id="SM00861"/>
    </source>
</evidence>
<comment type="pathway">
    <text evidence="3">Carbohydrate metabolism; tricarboxylic acid cycle; succinyl-CoA from 2-oxoglutarate (dehydrogenase route): step 1/1.</text>
</comment>
<dbReference type="EMBL" id="CP001631">
    <property type="protein sequence ID" value="ACU54648.1"/>
    <property type="molecule type" value="Genomic_DNA"/>
</dbReference>
<dbReference type="GO" id="GO:0004149">
    <property type="term" value="F:dihydrolipoyllysine-residue succinyltransferase activity"/>
    <property type="evidence" value="ECO:0007669"/>
    <property type="project" value="UniProtKB-EC"/>
</dbReference>
<evidence type="ECO:0000256" key="9">
    <source>
        <dbReference type="ARBA" id="ARBA00023268"/>
    </source>
</evidence>
<dbReference type="CDD" id="cd02016">
    <property type="entry name" value="TPP_E1_OGDC_like"/>
    <property type="match status" value="1"/>
</dbReference>
<keyword evidence="5" id="KW-0479">Metal-binding</keyword>
<evidence type="ECO:0000256" key="6">
    <source>
        <dbReference type="ARBA" id="ARBA00022842"/>
    </source>
</evidence>
<dbReference type="HOGENOM" id="CLU_004709_1_0_11"/>
<proteinExistence type="predicted"/>
<dbReference type="UniPathway" id="UPA00223">
    <property type="reaction ID" value="UER00997"/>
</dbReference>
<dbReference type="GO" id="GO:0006099">
    <property type="term" value="P:tricarboxylic acid cycle"/>
    <property type="evidence" value="ECO:0007669"/>
    <property type="project" value="UniProtKB-UniPathway"/>
</dbReference>
<dbReference type="InterPro" id="IPR032106">
    <property type="entry name" value="2-oxogl_dehyd_N"/>
</dbReference>
<evidence type="ECO:0000256" key="12">
    <source>
        <dbReference type="SAM" id="MobiDB-lite"/>
    </source>
</evidence>
<evidence type="ECO:0000256" key="3">
    <source>
        <dbReference type="ARBA" id="ARBA00004813"/>
    </source>
</evidence>
<dbReference type="Pfam" id="PF00676">
    <property type="entry name" value="E1_dh"/>
    <property type="match status" value="1"/>
</dbReference>
<dbReference type="Gene3D" id="3.40.50.11610">
    <property type="entry name" value="Multifunctional 2-oxoglutarate metabolism enzyme, C-terminal domain"/>
    <property type="match status" value="1"/>
</dbReference>
<feature type="compositionally biased region" description="Polar residues" evidence="12">
    <location>
        <begin position="1"/>
        <end position="18"/>
    </location>
</feature>
<reference evidence="14 15" key="1">
    <citation type="journal article" date="2009" name="Stand. Genomic Sci.">
        <title>Complete genome sequence of Acidimicrobium ferrooxidans type strain (ICP).</title>
        <authorList>
            <person name="Clum A."/>
            <person name="Nolan M."/>
            <person name="Lang E."/>
            <person name="Glavina Del Rio T."/>
            <person name="Tice H."/>
            <person name="Copeland A."/>
            <person name="Cheng J.F."/>
            <person name="Lucas S."/>
            <person name="Chen F."/>
            <person name="Bruce D."/>
            <person name="Goodwin L."/>
            <person name="Pitluck S."/>
            <person name="Ivanova N."/>
            <person name="Mavrommatis K."/>
            <person name="Mikhailova N."/>
            <person name="Pati A."/>
            <person name="Chen A."/>
            <person name="Palaniappan K."/>
            <person name="Goker M."/>
            <person name="Spring S."/>
            <person name="Land M."/>
            <person name="Hauser L."/>
            <person name="Chang Y.J."/>
            <person name="Jeffries C.C."/>
            <person name="Chain P."/>
            <person name="Bristow J."/>
            <person name="Eisen J.A."/>
            <person name="Markowitz V."/>
            <person name="Hugenholtz P."/>
            <person name="Kyrpides N.C."/>
            <person name="Klenk H.P."/>
            <person name="Lapidus A."/>
        </authorList>
    </citation>
    <scope>NUCLEOTIDE SEQUENCE [LARGE SCALE GENOMIC DNA]</scope>
    <source>
        <strain evidence="15">DSM 10331 / JCM 15462 / NBRC 103882 / ICP</strain>
    </source>
</reference>
<keyword evidence="6" id="KW-0460">Magnesium</keyword>
<dbReference type="NCBIfam" id="NF008907">
    <property type="entry name" value="PRK12270.1"/>
    <property type="match status" value="1"/>
</dbReference>
<feature type="compositionally biased region" description="Low complexity" evidence="12">
    <location>
        <begin position="74"/>
        <end position="87"/>
    </location>
</feature>
<comment type="catalytic activity">
    <reaction evidence="11">
        <text>N(6)-[(R)-dihydrolipoyl]-L-lysyl-[protein] + succinyl-CoA = N(6)-[(R)-S(8)-succinyldihydrolipoyl]-L-lysyl-[protein] + CoA</text>
        <dbReference type="Rhea" id="RHEA:15213"/>
        <dbReference type="Rhea" id="RHEA-COMP:10475"/>
        <dbReference type="Rhea" id="RHEA-COMP:20092"/>
        <dbReference type="ChEBI" id="CHEBI:57287"/>
        <dbReference type="ChEBI" id="CHEBI:57292"/>
        <dbReference type="ChEBI" id="CHEBI:83100"/>
        <dbReference type="ChEBI" id="CHEBI:83120"/>
        <dbReference type="EC" id="2.3.1.61"/>
    </reaction>
</comment>
<dbReference type="InterPro" id="IPR023213">
    <property type="entry name" value="CAT-like_dom_sf"/>
</dbReference>
<feature type="compositionally biased region" description="Polar residues" evidence="12">
    <location>
        <begin position="96"/>
        <end position="107"/>
    </location>
</feature>
<sequence length="1277" mass="138738">MASAPDNSTVQHSASEQFGPNDWFVEEMAERYRANPLLVPESWRAYFEGERVPDGVATKTIATATAKELVGFEAPGVATPPTTATPAPTSPPHNGATPQTAPFTPASSPEAVDPLTPPRSSAPETAPHASEPAVSTTPTVPSAQPLRGAQGALARNMEASLAVPTATSVRAVPTRALEVNRATINDQLQRLGRSKVSFGHLVAWAIVRALVEHPRMHASYVADADGRGHPGIVIPESVNLGIAVDVQRPDGTRSLLVPVIRNADTLGPLGFFAAYDDAVRAVRSQQASPDLFVGATASITNPGTIGTEHSIPRLMPGQGVIVGVGAIAYPAAFQAADPRLLGELGVSRTITLTSTYDHRIIQGAESGQFLATIAALLEGEQDFYDEIFSALQVPYPPMRWQADHTSMQPDATERLAKQVHVQSLIHHYRVRGHLLATLDPLDLTRPTMSPELDPATYGLTLWDLSRPFLAEGLVPGGQASLETILQVLRDTYCQTIGYEFMHIQSPDEKLWIQQRIEGSHQTLTKDDQLRILATLNDAEAFEKFLSTRYIGQKRFGLEGGESAIVFLREVLDHAAETGTHAAVIGMAHRGRLNVLANIVGKSYRTIFAEFEGNLDPSSVQGSGDVKYHKGFEGHYRTASGSELPVTLASNPSHLEAVDPVVEGMVRALQDQRGTLYEFGVLGILVHGDASFAGQGVVAETLNLSQLPGYRTGGTVHLVINNQVGFTTNPSEARSSFYASDIAKTIQAPIFHVNGDDPEAVARCARLAVEYRATFHKDVVVDLICYRRHGHNEGDEPSYTQPVMYHVIEQHPSVRRLYADQLVRSGAISEDEADQALEAYLQRLATALAETREAAPPKPTELPPEPARDVPLPIVTTAVDKAALDYVIETIHRVPEDFHLHPKLARQFETRRALYEQGQLDWALGELAAYGTLLLEGHDVRLSGQDTRRGTFSHRHAALYDYETGAMVQPLARLRDDEVPVPHASPIGRFMVYDSSLSEYAAMGFEYGYSLVQRSALVIWEAQFGDFANGAQIVIDQFIAGALDKWDQHSGLVLYLPHGYEGQGPEHSSARLERFLALAAGPNLAVVQPSTAAQLFHLVRAQVARTPQRPLVVLTPKSLLRARETRSAIAAFTDGGFQPVLADPLVDDGELEPTSVRRLILASGKVAYEAMAKRAKGELAAPTAIVRVDQLYPWPREALAAALATFPNLAELVWLQEEPENMGAWPSVHELLHRMDLNGARLRHVSRVRAGSPATGSAAMHALEQADLLRRALEAPLP</sequence>
<evidence type="ECO:0000256" key="2">
    <source>
        <dbReference type="ARBA" id="ARBA00001964"/>
    </source>
</evidence>
<dbReference type="NCBIfam" id="NF006914">
    <property type="entry name" value="PRK09404.1"/>
    <property type="match status" value="1"/>
</dbReference>
<evidence type="ECO:0000256" key="4">
    <source>
        <dbReference type="ARBA" id="ARBA00022532"/>
    </source>
</evidence>
<dbReference type="InterPro" id="IPR001078">
    <property type="entry name" value="2-oxoacid_DH_actylTfrase"/>
</dbReference>
<accession>C7M0Z0</accession>
<dbReference type="GO" id="GO:0000287">
    <property type="term" value="F:magnesium ion binding"/>
    <property type="evidence" value="ECO:0007669"/>
    <property type="project" value="UniProtKB-ARBA"/>
</dbReference>
<dbReference type="InterPro" id="IPR031717">
    <property type="entry name" value="ODO-1/KGD_C"/>
</dbReference>
<dbReference type="SUPFAM" id="SSF52777">
    <property type="entry name" value="CoA-dependent acyltransferases"/>
    <property type="match status" value="1"/>
</dbReference>
<keyword evidence="4" id="KW-0816">Tricarboxylic acid cycle</keyword>
<feature type="region of interest" description="Disordered" evidence="12">
    <location>
        <begin position="1"/>
        <end position="20"/>
    </location>
</feature>
<dbReference type="Pfam" id="PF02779">
    <property type="entry name" value="Transket_pyr"/>
    <property type="match status" value="1"/>
</dbReference>
<dbReference type="GO" id="GO:0004591">
    <property type="term" value="F:oxoglutarate dehydrogenase (succinyl-transferring) activity"/>
    <property type="evidence" value="ECO:0007669"/>
    <property type="project" value="UniProtKB-EC"/>
</dbReference>
<name>C7M0Z0_ACIFD</name>
<dbReference type="eggNOG" id="COG0567">
    <property type="taxonomic scope" value="Bacteria"/>
</dbReference>
<keyword evidence="15" id="KW-1185">Reference proteome</keyword>
<dbReference type="Pfam" id="PF16078">
    <property type="entry name" value="2-oxogl_dehyd_N"/>
    <property type="match status" value="1"/>
</dbReference>
<dbReference type="Pfam" id="PF16870">
    <property type="entry name" value="OxoGdeHyase_C"/>
    <property type="match status" value="1"/>
</dbReference>
<dbReference type="KEGG" id="afo:Afer_1732"/>
<dbReference type="PANTHER" id="PTHR23152:SF4">
    <property type="entry name" value="2-OXOADIPATE DEHYDROGENASE COMPLEX COMPONENT E1"/>
    <property type="match status" value="1"/>
</dbReference>
<evidence type="ECO:0000256" key="5">
    <source>
        <dbReference type="ARBA" id="ARBA00022723"/>
    </source>
</evidence>
<evidence type="ECO:0000313" key="15">
    <source>
        <dbReference type="Proteomes" id="UP000000771"/>
    </source>
</evidence>
<dbReference type="InterPro" id="IPR029061">
    <property type="entry name" value="THDP-binding"/>
</dbReference>
<evidence type="ECO:0000256" key="11">
    <source>
        <dbReference type="ARBA" id="ARBA00052761"/>
    </source>
</evidence>
<evidence type="ECO:0000256" key="8">
    <source>
        <dbReference type="ARBA" id="ARBA00023052"/>
    </source>
</evidence>
<dbReference type="GO" id="GO:0005829">
    <property type="term" value="C:cytosol"/>
    <property type="evidence" value="ECO:0007669"/>
    <property type="project" value="TreeGrafter"/>
</dbReference>
<dbReference type="OrthoDB" id="9759785at2"/>
<feature type="region of interest" description="Disordered" evidence="12">
    <location>
        <begin position="72"/>
        <end position="145"/>
    </location>
</feature>
<feature type="compositionally biased region" description="Polar residues" evidence="12">
    <location>
        <begin position="133"/>
        <end position="142"/>
    </location>
</feature>
<protein>
    <submittedName>
        <fullName evidence="14">2-oxoglutarate dehydrogenase, E1 subunit</fullName>
    </submittedName>
</protein>
<organism evidence="14 15">
    <name type="scientific">Acidimicrobium ferrooxidans (strain DSM 10331 / JCM 15462 / NBRC 103882 / ICP)</name>
    <dbReference type="NCBI Taxonomy" id="525909"/>
    <lineage>
        <taxon>Bacteria</taxon>
        <taxon>Bacillati</taxon>
        <taxon>Actinomycetota</taxon>
        <taxon>Acidimicrobiia</taxon>
        <taxon>Acidimicrobiales</taxon>
        <taxon>Acidimicrobiaceae</taxon>
        <taxon>Acidimicrobium</taxon>
    </lineage>
</organism>
<dbReference type="Gene3D" id="3.40.50.12470">
    <property type="match status" value="1"/>
</dbReference>
<evidence type="ECO:0000256" key="1">
    <source>
        <dbReference type="ARBA" id="ARBA00001946"/>
    </source>
</evidence>
<comment type="cofactor">
    <cofactor evidence="2">
        <name>thiamine diphosphate</name>
        <dbReference type="ChEBI" id="CHEBI:58937"/>
    </cofactor>
</comment>
<gene>
    <name evidence="14" type="ordered locus">Afer_1732</name>
</gene>
<dbReference type="InterPro" id="IPR005475">
    <property type="entry name" value="Transketolase-like_Pyr-bd"/>
</dbReference>
<dbReference type="PANTHER" id="PTHR23152">
    <property type="entry name" value="2-OXOGLUTARATE DEHYDROGENASE"/>
    <property type="match status" value="1"/>
</dbReference>
<dbReference type="Gene3D" id="3.40.50.970">
    <property type="match status" value="1"/>
</dbReference>
<dbReference type="InterPro" id="IPR042179">
    <property type="entry name" value="KGD_C_sf"/>
</dbReference>
<dbReference type="SMART" id="SM00861">
    <property type="entry name" value="Transket_pyr"/>
    <property type="match status" value="1"/>
</dbReference>
<comment type="catalytic activity">
    <reaction evidence="10">
        <text>N(6)-[(R)-lipoyl]-L-lysyl-[protein] + 2-oxoglutarate + H(+) = N(6)-[(R)-S(8)-succinyldihydrolipoyl]-L-lysyl-[protein] + CO2</text>
        <dbReference type="Rhea" id="RHEA:12188"/>
        <dbReference type="Rhea" id="RHEA-COMP:10474"/>
        <dbReference type="Rhea" id="RHEA-COMP:20092"/>
        <dbReference type="ChEBI" id="CHEBI:15378"/>
        <dbReference type="ChEBI" id="CHEBI:16526"/>
        <dbReference type="ChEBI" id="CHEBI:16810"/>
        <dbReference type="ChEBI" id="CHEBI:83099"/>
        <dbReference type="ChEBI" id="CHEBI:83120"/>
        <dbReference type="EC" id="1.2.4.2"/>
    </reaction>
</comment>
<dbReference type="STRING" id="525909.Afer_1732"/>
<dbReference type="InterPro" id="IPR011603">
    <property type="entry name" value="2oxoglutarate_DH_E1"/>
</dbReference>
<dbReference type="GO" id="GO:0045252">
    <property type="term" value="C:oxoglutarate dehydrogenase complex"/>
    <property type="evidence" value="ECO:0007669"/>
    <property type="project" value="TreeGrafter"/>
</dbReference>
<dbReference type="Pfam" id="PF00198">
    <property type="entry name" value="2-oxoacid_dh"/>
    <property type="match status" value="1"/>
</dbReference>
<dbReference type="Proteomes" id="UP000000771">
    <property type="component" value="Chromosome"/>
</dbReference>
<evidence type="ECO:0000256" key="10">
    <source>
        <dbReference type="ARBA" id="ARBA00051911"/>
    </source>
</evidence>
<keyword evidence="9" id="KW-0511">Multifunctional enzyme</keyword>
<feature type="domain" description="Transketolase-like pyrimidine-binding" evidence="13">
    <location>
        <begin position="919"/>
        <end position="1121"/>
    </location>
</feature>
<dbReference type="eggNOG" id="COG0508">
    <property type="taxonomic scope" value="Bacteria"/>
</dbReference>
<dbReference type="AlphaFoldDB" id="C7M0Z0"/>
<evidence type="ECO:0000313" key="14">
    <source>
        <dbReference type="EMBL" id="ACU54648.1"/>
    </source>
</evidence>
<comment type="cofactor">
    <cofactor evidence="1">
        <name>Mg(2+)</name>
        <dbReference type="ChEBI" id="CHEBI:18420"/>
    </cofactor>
</comment>
<dbReference type="SUPFAM" id="SSF52518">
    <property type="entry name" value="Thiamin diphosphate-binding fold (THDP-binding)"/>
    <property type="match status" value="2"/>
</dbReference>
<dbReference type="NCBIfam" id="TIGR00239">
    <property type="entry name" value="2oxo_dh_E1"/>
    <property type="match status" value="1"/>
</dbReference>
<evidence type="ECO:0000256" key="7">
    <source>
        <dbReference type="ARBA" id="ARBA00023002"/>
    </source>
</evidence>
<dbReference type="GO" id="GO:0030976">
    <property type="term" value="F:thiamine pyrophosphate binding"/>
    <property type="evidence" value="ECO:0007669"/>
    <property type="project" value="InterPro"/>
</dbReference>
<keyword evidence="7" id="KW-0560">Oxidoreductase</keyword>
<keyword evidence="8" id="KW-0786">Thiamine pyrophosphate</keyword>
<dbReference type="Gene3D" id="3.30.559.10">
    <property type="entry name" value="Chloramphenicol acetyltransferase-like domain"/>
    <property type="match status" value="1"/>
</dbReference>
<dbReference type="RefSeq" id="WP_015799127.1">
    <property type="nucleotide sequence ID" value="NC_013124.1"/>
</dbReference>
<dbReference type="InterPro" id="IPR001017">
    <property type="entry name" value="DH_E1"/>
</dbReference>
<dbReference type="Gene3D" id="1.10.287.1150">
    <property type="entry name" value="TPP helical domain"/>
    <property type="match status" value="1"/>
</dbReference>